<dbReference type="RefSeq" id="XP_009036961.1">
    <property type="nucleotide sequence ID" value="XM_009038713.1"/>
</dbReference>
<name>F0Y9F9_AURAN</name>
<dbReference type="OMA" id="HYASGEW"/>
<dbReference type="Proteomes" id="UP000002729">
    <property type="component" value="Unassembled WGS sequence"/>
</dbReference>
<dbReference type="KEGG" id="aaf:AURANDRAFT_26312"/>
<reference evidence="2 3" key="1">
    <citation type="journal article" date="2011" name="Proc. Natl. Acad. Sci. U.S.A.">
        <title>Niche of harmful alga Aureococcus anophagefferens revealed through ecogenomics.</title>
        <authorList>
            <person name="Gobler C.J."/>
            <person name="Berry D.L."/>
            <person name="Dyhrman S.T."/>
            <person name="Wilhelm S.W."/>
            <person name="Salamov A."/>
            <person name="Lobanov A.V."/>
            <person name="Zhang Y."/>
            <person name="Collier J.L."/>
            <person name="Wurch L.L."/>
            <person name="Kustka A.B."/>
            <person name="Dill B.D."/>
            <person name="Shah M."/>
            <person name="VerBerkmoes N.C."/>
            <person name="Kuo A."/>
            <person name="Terry A."/>
            <person name="Pangilinan J."/>
            <person name="Lindquist E.A."/>
            <person name="Lucas S."/>
            <person name="Paulsen I.T."/>
            <person name="Hattenrath-Lehmann T.K."/>
            <person name="Talmage S.C."/>
            <person name="Walker E.A."/>
            <person name="Koch F."/>
            <person name="Burson A.M."/>
            <person name="Marcoval M.A."/>
            <person name="Tang Y.Z."/>
            <person name="Lecleir G.R."/>
            <person name="Coyne K.J."/>
            <person name="Berg G.M."/>
            <person name="Bertrand E.M."/>
            <person name="Saito M.A."/>
            <person name="Gladyshev V.N."/>
            <person name="Grigoriev I.V."/>
        </authorList>
    </citation>
    <scope>NUCLEOTIDE SEQUENCE [LARGE SCALE GENOMIC DNA]</scope>
    <source>
        <strain evidence="3">CCMP 1984</strain>
    </source>
</reference>
<dbReference type="Pfam" id="PF01302">
    <property type="entry name" value="CAP_GLY"/>
    <property type="match status" value="1"/>
</dbReference>
<dbReference type="eggNOG" id="KOG0971">
    <property type="taxonomic scope" value="Eukaryota"/>
</dbReference>
<organism evidence="3">
    <name type="scientific">Aureococcus anophagefferens</name>
    <name type="common">Harmful bloom alga</name>
    <dbReference type="NCBI Taxonomy" id="44056"/>
    <lineage>
        <taxon>Eukaryota</taxon>
        <taxon>Sar</taxon>
        <taxon>Stramenopiles</taxon>
        <taxon>Ochrophyta</taxon>
        <taxon>Pelagophyceae</taxon>
        <taxon>Pelagomonadales</taxon>
        <taxon>Pelagomonadaceae</taxon>
        <taxon>Aureococcus</taxon>
    </lineage>
</organism>
<dbReference type="AlphaFoldDB" id="F0Y9F9"/>
<gene>
    <name evidence="2" type="ORF">AURANDRAFT_26312</name>
</gene>
<evidence type="ECO:0000259" key="1">
    <source>
        <dbReference type="PROSITE" id="PS50245"/>
    </source>
</evidence>
<dbReference type="Gene3D" id="2.30.30.190">
    <property type="entry name" value="CAP Gly-rich-like domain"/>
    <property type="match status" value="1"/>
</dbReference>
<dbReference type="SMART" id="SM01052">
    <property type="entry name" value="CAP_GLY"/>
    <property type="match status" value="1"/>
</dbReference>
<dbReference type="PROSITE" id="PS50245">
    <property type="entry name" value="CAP_GLY_2"/>
    <property type="match status" value="1"/>
</dbReference>
<dbReference type="EMBL" id="GL833128">
    <property type="protein sequence ID" value="EGB08229.1"/>
    <property type="molecule type" value="Genomic_DNA"/>
</dbReference>
<protein>
    <recommendedName>
        <fullName evidence="1">CAP-Gly domain-containing protein</fullName>
    </recommendedName>
</protein>
<sequence length="72" mass="7634">MGFEEAPLAVGSRVDVRGGLGVVKFVGEVHYASGEWIGVALDEPKGGNDGTVKGETYFVCNPKHGVMVRRAE</sequence>
<evidence type="ECO:0000313" key="2">
    <source>
        <dbReference type="EMBL" id="EGB08229.1"/>
    </source>
</evidence>
<dbReference type="PANTHER" id="PTHR18916">
    <property type="entry name" value="DYNACTIN 1-RELATED MICROTUBULE-BINDING"/>
    <property type="match status" value="1"/>
</dbReference>
<dbReference type="InParanoid" id="F0Y9F9"/>
<dbReference type="OrthoDB" id="2130750at2759"/>
<keyword evidence="3" id="KW-1185">Reference proteome</keyword>
<evidence type="ECO:0000313" key="3">
    <source>
        <dbReference type="Proteomes" id="UP000002729"/>
    </source>
</evidence>
<dbReference type="InterPro" id="IPR036859">
    <property type="entry name" value="CAP-Gly_dom_sf"/>
</dbReference>
<feature type="domain" description="CAP-Gly" evidence="1">
    <location>
        <begin position="27"/>
        <end position="69"/>
    </location>
</feature>
<dbReference type="SUPFAM" id="SSF74924">
    <property type="entry name" value="Cap-Gly domain"/>
    <property type="match status" value="1"/>
</dbReference>
<accession>F0Y9F9</accession>
<dbReference type="GeneID" id="20220185"/>
<dbReference type="InterPro" id="IPR000938">
    <property type="entry name" value="CAP-Gly_domain"/>
</dbReference>
<proteinExistence type="predicted"/>
<feature type="non-terminal residue" evidence="2">
    <location>
        <position position="72"/>
    </location>
</feature>